<reference evidence="6 7" key="1">
    <citation type="journal article" date="2000" name="Arch. Microbiol.">
        <title>Rhodobaca bogoriensis gen. nov. and sp. nov., an alkaliphilic purple nonsulfur bacterium from African Rift Valley soda lakes.</title>
        <authorList>
            <person name="Milford A.D."/>
            <person name="Achenbach L.A."/>
            <person name="Jung D.O."/>
            <person name="Madigan M.T."/>
        </authorList>
    </citation>
    <scope>NUCLEOTIDE SEQUENCE [LARGE SCALE GENOMIC DNA]</scope>
    <source>
        <strain evidence="6 7">2376</strain>
    </source>
</reference>
<evidence type="ECO:0000256" key="1">
    <source>
        <dbReference type="ARBA" id="ARBA00010638"/>
    </source>
</evidence>
<dbReference type="PIRSF" id="PIRSF006806">
    <property type="entry name" value="FTHF_cligase"/>
    <property type="match status" value="1"/>
</dbReference>
<dbReference type="RefSeq" id="WP_179904309.1">
    <property type="nucleotide sequence ID" value="NZ_JACBXS010000002.1"/>
</dbReference>
<dbReference type="Gene3D" id="3.40.50.10420">
    <property type="entry name" value="NagB/RpiA/CoA transferase-like"/>
    <property type="match status" value="1"/>
</dbReference>
<sequence length="196" mass="20831">MDQDLSATKKATRAGAMHARAQAFAAPDRSARVTAANAALQGYLHQHFGGDLSAVVLSGYMPMRTEIDPLPTMRAHPGPVCVPVIEARAQPLKFRAWHPEVRMIPGPFGADIPAEGAWLVPQVLIVPLLAFDSAGFRLGYGGGFYDRTLQALRAPGSVLALGLAFGAQQVEAVPREATDERLDAIITENGVIRPAG</sequence>
<comment type="catalytic activity">
    <reaction evidence="5">
        <text>(6S)-5-formyl-5,6,7,8-tetrahydrofolate + ATP = (6R)-5,10-methenyltetrahydrofolate + ADP + phosphate</text>
        <dbReference type="Rhea" id="RHEA:10488"/>
        <dbReference type="ChEBI" id="CHEBI:30616"/>
        <dbReference type="ChEBI" id="CHEBI:43474"/>
        <dbReference type="ChEBI" id="CHEBI:57455"/>
        <dbReference type="ChEBI" id="CHEBI:57457"/>
        <dbReference type="ChEBI" id="CHEBI:456216"/>
        <dbReference type="EC" id="6.3.3.2"/>
    </reaction>
</comment>
<accession>A0A7Z0KYP5</accession>
<comment type="caution">
    <text evidence="6">The sequence shown here is derived from an EMBL/GenBank/DDBJ whole genome shotgun (WGS) entry which is preliminary data.</text>
</comment>
<evidence type="ECO:0000256" key="3">
    <source>
        <dbReference type="ARBA" id="ARBA00022840"/>
    </source>
</evidence>
<dbReference type="GO" id="GO:0009396">
    <property type="term" value="P:folic acid-containing compound biosynthetic process"/>
    <property type="evidence" value="ECO:0007669"/>
    <property type="project" value="TreeGrafter"/>
</dbReference>
<keyword evidence="6" id="KW-0436">Ligase</keyword>
<dbReference type="GO" id="GO:0046872">
    <property type="term" value="F:metal ion binding"/>
    <property type="evidence" value="ECO:0007669"/>
    <property type="project" value="UniProtKB-KW"/>
</dbReference>
<evidence type="ECO:0000313" key="6">
    <source>
        <dbReference type="EMBL" id="NYS23603.1"/>
    </source>
</evidence>
<dbReference type="Pfam" id="PF01812">
    <property type="entry name" value="5-FTHF_cyc-lig"/>
    <property type="match status" value="1"/>
</dbReference>
<feature type="binding site" evidence="4">
    <location>
        <position position="66"/>
    </location>
    <ligand>
        <name>substrate</name>
    </ligand>
</feature>
<dbReference type="InterPro" id="IPR002698">
    <property type="entry name" value="FTHF_cligase"/>
</dbReference>
<comment type="cofactor">
    <cofactor evidence="5">
        <name>Mg(2+)</name>
        <dbReference type="ChEBI" id="CHEBI:18420"/>
    </cofactor>
</comment>
<evidence type="ECO:0000256" key="5">
    <source>
        <dbReference type="RuleBase" id="RU361279"/>
    </source>
</evidence>
<dbReference type="NCBIfam" id="TIGR02727">
    <property type="entry name" value="MTHFS_bact"/>
    <property type="match status" value="1"/>
</dbReference>
<dbReference type="EC" id="6.3.3.2" evidence="5"/>
<keyword evidence="3 4" id="KW-0067">ATP-binding</keyword>
<dbReference type="GO" id="GO:0005524">
    <property type="term" value="F:ATP binding"/>
    <property type="evidence" value="ECO:0007669"/>
    <property type="project" value="UniProtKB-KW"/>
</dbReference>
<evidence type="ECO:0000256" key="4">
    <source>
        <dbReference type="PIRSR" id="PIRSR006806-1"/>
    </source>
</evidence>
<dbReference type="GO" id="GO:0035999">
    <property type="term" value="P:tetrahydrofolate interconversion"/>
    <property type="evidence" value="ECO:0007669"/>
    <property type="project" value="TreeGrafter"/>
</dbReference>
<dbReference type="PANTHER" id="PTHR23407:SF1">
    <property type="entry name" value="5-FORMYLTETRAHYDROFOLATE CYCLO-LIGASE"/>
    <property type="match status" value="1"/>
</dbReference>
<dbReference type="InterPro" id="IPR037171">
    <property type="entry name" value="NagB/RpiA_transferase-like"/>
</dbReference>
<organism evidence="6 7">
    <name type="scientific">Rhabdonatronobacter sediminivivens</name>
    <dbReference type="NCBI Taxonomy" id="2743469"/>
    <lineage>
        <taxon>Bacteria</taxon>
        <taxon>Pseudomonadati</taxon>
        <taxon>Pseudomonadota</taxon>
        <taxon>Alphaproteobacteria</taxon>
        <taxon>Rhodobacterales</taxon>
        <taxon>Paracoccaceae</taxon>
        <taxon>Rhabdonatronobacter</taxon>
    </lineage>
</organism>
<dbReference type="SUPFAM" id="SSF100950">
    <property type="entry name" value="NagB/RpiA/CoA transferase-like"/>
    <property type="match status" value="1"/>
</dbReference>
<comment type="similarity">
    <text evidence="1 5">Belongs to the 5-formyltetrahydrofolate cyclo-ligase family.</text>
</comment>
<protein>
    <recommendedName>
        <fullName evidence="5">5-formyltetrahydrofolate cyclo-ligase</fullName>
        <ecNumber evidence="5">6.3.3.2</ecNumber>
    </recommendedName>
</protein>
<dbReference type="PANTHER" id="PTHR23407">
    <property type="entry name" value="ATPASE INHIBITOR/5-FORMYLTETRAHYDROFOLATE CYCLO-LIGASE"/>
    <property type="match status" value="1"/>
</dbReference>
<dbReference type="InterPro" id="IPR024185">
    <property type="entry name" value="FTHF_cligase-like_sf"/>
</dbReference>
<keyword evidence="2 4" id="KW-0547">Nucleotide-binding</keyword>
<gene>
    <name evidence="6" type="ORF">HUK65_01260</name>
</gene>
<feature type="binding site" evidence="4">
    <location>
        <position position="61"/>
    </location>
    <ligand>
        <name>substrate</name>
    </ligand>
</feature>
<evidence type="ECO:0000313" key="7">
    <source>
        <dbReference type="Proteomes" id="UP000529417"/>
    </source>
</evidence>
<feature type="binding site" evidence="4">
    <location>
        <begin position="137"/>
        <end position="145"/>
    </location>
    <ligand>
        <name>ATP</name>
        <dbReference type="ChEBI" id="CHEBI:30616"/>
    </ligand>
</feature>
<proteinExistence type="inferred from homology"/>
<keyword evidence="5" id="KW-0479">Metal-binding</keyword>
<dbReference type="Proteomes" id="UP000529417">
    <property type="component" value="Unassembled WGS sequence"/>
</dbReference>
<dbReference type="GO" id="GO:0030272">
    <property type="term" value="F:5-formyltetrahydrofolate cyclo-ligase activity"/>
    <property type="evidence" value="ECO:0007669"/>
    <property type="project" value="UniProtKB-EC"/>
</dbReference>
<evidence type="ECO:0000256" key="2">
    <source>
        <dbReference type="ARBA" id="ARBA00022741"/>
    </source>
</evidence>
<name>A0A7Z0KYP5_9RHOB</name>
<dbReference type="EMBL" id="JACBXS010000002">
    <property type="protein sequence ID" value="NYS23603.1"/>
    <property type="molecule type" value="Genomic_DNA"/>
</dbReference>
<dbReference type="AlphaFoldDB" id="A0A7Z0KYP5"/>
<keyword evidence="7" id="KW-1185">Reference proteome</keyword>
<keyword evidence="5" id="KW-0460">Magnesium</keyword>